<evidence type="ECO:0008006" key="3">
    <source>
        <dbReference type="Google" id="ProtNLM"/>
    </source>
</evidence>
<keyword evidence="2" id="KW-1185">Reference proteome</keyword>
<accession>A0A7W7YIZ3</accession>
<reference evidence="1 2" key="1">
    <citation type="submission" date="2020-08" db="EMBL/GenBank/DDBJ databases">
        <title>Genomic Encyclopedia of Type Strains, Phase IV (KMG-IV): sequencing the most valuable type-strain genomes for metagenomic binning, comparative biology and taxonomic classification.</title>
        <authorList>
            <person name="Goeker M."/>
        </authorList>
    </citation>
    <scope>NUCLEOTIDE SEQUENCE [LARGE SCALE GENOMIC DNA]</scope>
    <source>
        <strain evidence="1 2">DSM 12251</strain>
    </source>
</reference>
<dbReference type="Gene3D" id="3.40.720.10">
    <property type="entry name" value="Alkaline Phosphatase, subunit A"/>
    <property type="match status" value="1"/>
</dbReference>
<protein>
    <recommendedName>
        <fullName evidence="3">Sulfatase</fullName>
    </recommendedName>
</protein>
<dbReference type="Pfam" id="PF07394">
    <property type="entry name" value="DUF1501"/>
    <property type="match status" value="1"/>
</dbReference>
<dbReference type="PANTHER" id="PTHR43737">
    <property type="entry name" value="BLL7424 PROTEIN"/>
    <property type="match status" value="1"/>
</dbReference>
<dbReference type="InterPro" id="IPR006311">
    <property type="entry name" value="TAT_signal"/>
</dbReference>
<dbReference type="PANTHER" id="PTHR43737:SF1">
    <property type="entry name" value="DUF1501 DOMAIN-CONTAINING PROTEIN"/>
    <property type="match status" value="1"/>
</dbReference>
<sequence>MFSSRRSFLQTTGCGFGYLAASALAQRQAWAAGTAGMGRQPHHAPRAKRVIFLFMQGGVSHVDSYDYKPRLLKDDQKIIDIADPRTVAKTGKGSPQRLKQPLWEFAQHGESGRWASNLFPHINRHVDDLCFLHGMHTEGVAHGPATLFMHTGTTSFIRPSMGAWVMYGLGSENENLPGFVTISPSLGNGGPRNYGNAFLPALYQGTPLGRSGLPSKEATIKNIVNTTWTPEQQRRQYELLGALNAQQLRPGDNEIEAVIQSYELAWRMQNKAPDALDLAQESESTLSLYGIGDKTTDNFGRQCLMARRMAEQGVRYIQVNYGDNSNNPAWDQHSNLPKHGDHAAAVDKPIAGLLADLKQRGLLEDTLVWWGGEFGRTPYAERNGTGRDHNPAGFTVWLAGGGVKAGFAHGATDDIGFQAVEGKVHMHDLHATVLHLLGLDHEKLTFNYAGRDFRLTDVHGHVVKEILA</sequence>
<name>A0A7W7YIZ3_9BACT</name>
<proteinExistence type="predicted"/>
<dbReference type="Proteomes" id="UP000534294">
    <property type="component" value="Unassembled WGS sequence"/>
</dbReference>
<evidence type="ECO:0000313" key="1">
    <source>
        <dbReference type="EMBL" id="MBB5037088.1"/>
    </source>
</evidence>
<evidence type="ECO:0000313" key="2">
    <source>
        <dbReference type="Proteomes" id="UP000534294"/>
    </source>
</evidence>
<dbReference type="InterPro" id="IPR010869">
    <property type="entry name" value="DUF1501"/>
</dbReference>
<dbReference type="AlphaFoldDB" id="A0A7W7YIZ3"/>
<dbReference type="RefSeq" id="WP_184206634.1">
    <property type="nucleotide sequence ID" value="NZ_JACHIF010000002.1"/>
</dbReference>
<comment type="caution">
    <text evidence="1">The sequence shown here is derived from an EMBL/GenBank/DDBJ whole genome shotgun (WGS) entry which is preliminary data.</text>
</comment>
<dbReference type="InterPro" id="IPR017850">
    <property type="entry name" value="Alkaline_phosphatase_core_sf"/>
</dbReference>
<gene>
    <name evidence="1" type="ORF">HNQ64_001330</name>
</gene>
<organism evidence="1 2">
    <name type="scientific">Prosthecobacter dejongeii</name>
    <dbReference type="NCBI Taxonomy" id="48465"/>
    <lineage>
        <taxon>Bacteria</taxon>
        <taxon>Pseudomonadati</taxon>
        <taxon>Verrucomicrobiota</taxon>
        <taxon>Verrucomicrobiia</taxon>
        <taxon>Verrucomicrobiales</taxon>
        <taxon>Verrucomicrobiaceae</taxon>
        <taxon>Prosthecobacter</taxon>
    </lineage>
</organism>
<dbReference type="SUPFAM" id="SSF53649">
    <property type="entry name" value="Alkaline phosphatase-like"/>
    <property type="match status" value="1"/>
</dbReference>
<dbReference type="EMBL" id="JACHIF010000002">
    <property type="protein sequence ID" value="MBB5037088.1"/>
    <property type="molecule type" value="Genomic_DNA"/>
</dbReference>
<dbReference type="PROSITE" id="PS51318">
    <property type="entry name" value="TAT"/>
    <property type="match status" value="1"/>
</dbReference>